<dbReference type="Pfam" id="PF01047">
    <property type="entry name" value="MarR"/>
    <property type="match status" value="1"/>
</dbReference>
<dbReference type="Gene3D" id="1.10.10.10">
    <property type="entry name" value="Winged helix-like DNA-binding domain superfamily/Winged helix DNA-binding domain"/>
    <property type="match status" value="1"/>
</dbReference>
<name>A0ABV5AP92_9BACL</name>
<dbReference type="InterPro" id="IPR000835">
    <property type="entry name" value="HTH_MarR-typ"/>
</dbReference>
<dbReference type="InterPro" id="IPR011991">
    <property type="entry name" value="ArsR-like_HTH"/>
</dbReference>
<evidence type="ECO:0000259" key="4">
    <source>
        <dbReference type="PROSITE" id="PS50995"/>
    </source>
</evidence>
<dbReference type="CDD" id="cd00090">
    <property type="entry name" value="HTH_ARSR"/>
    <property type="match status" value="1"/>
</dbReference>
<dbReference type="Proteomes" id="UP001580346">
    <property type="component" value="Unassembled WGS sequence"/>
</dbReference>
<dbReference type="RefSeq" id="WP_375353564.1">
    <property type="nucleotide sequence ID" value="NZ_JBHHMI010000002.1"/>
</dbReference>
<comment type="caution">
    <text evidence="5">The sequence shown here is derived from an EMBL/GenBank/DDBJ whole genome shotgun (WGS) entry which is preliminary data.</text>
</comment>
<dbReference type="PANTHER" id="PTHR42756:SF1">
    <property type="entry name" value="TRANSCRIPTIONAL REPRESSOR OF EMRAB OPERON"/>
    <property type="match status" value="1"/>
</dbReference>
<evidence type="ECO:0000256" key="3">
    <source>
        <dbReference type="ARBA" id="ARBA00023163"/>
    </source>
</evidence>
<gene>
    <name evidence="5" type="ORF">ACE41H_04325</name>
</gene>
<dbReference type="PRINTS" id="PR00598">
    <property type="entry name" value="HTHMARR"/>
</dbReference>
<evidence type="ECO:0000313" key="5">
    <source>
        <dbReference type="EMBL" id="MFB5266015.1"/>
    </source>
</evidence>
<dbReference type="InterPro" id="IPR036390">
    <property type="entry name" value="WH_DNA-bd_sf"/>
</dbReference>
<sequence>MDLETLKEQIYYQIQLVNKDLYTKFEFCVGSSPSRTEILKFLYENGKIAQMSLQKKLNIDKAAITRHLKQLEASNYIERTKEDKDQRVTWVELTSSTKEEIDYLFKQRERFLSEILADFSYEQLKVFYEMLNTMQDNILKTTK</sequence>
<proteinExistence type="predicted"/>
<keyword evidence="6" id="KW-1185">Reference proteome</keyword>
<evidence type="ECO:0000256" key="1">
    <source>
        <dbReference type="ARBA" id="ARBA00023015"/>
    </source>
</evidence>
<protein>
    <submittedName>
        <fullName evidence="5">MarR family winged helix-turn-helix transcriptional regulator</fullName>
    </submittedName>
</protein>
<dbReference type="PANTHER" id="PTHR42756">
    <property type="entry name" value="TRANSCRIPTIONAL REGULATOR, MARR"/>
    <property type="match status" value="1"/>
</dbReference>
<reference evidence="5 6" key="1">
    <citation type="submission" date="2024-09" db="EMBL/GenBank/DDBJ databases">
        <title>Paenibacillus zeirhizospherea sp. nov., isolated from surface of the maize (Zea mays) roots in a horticulture field, Hungary.</title>
        <authorList>
            <person name="Marton D."/>
            <person name="Farkas M."/>
            <person name="Bedics A."/>
            <person name="Toth E."/>
            <person name="Tancsics A."/>
            <person name="Boka K."/>
            <person name="Maroti G."/>
            <person name="Kriszt B."/>
            <person name="Cserhati M."/>
        </authorList>
    </citation>
    <scope>NUCLEOTIDE SEQUENCE [LARGE SCALE GENOMIC DNA]</scope>
    <source>
        <strain evidence="5 6">KCTC 33519</strain>
    </source>
</reference>
<evidence type="ECO:0000313" key="6">
    <source>
        <dbReference type="Proteomes" id="UP001580346"/>
    </source>
</evidence>
<dbReference type="InterPro" id="IPR036388">
    <property type="entry name" value="WH-like_DNA-bd_sf"/>
</dbReference>
<dbReference type="EMBL" id="JBHHMI010000002">
    <property type="protein sequence ID" value="MFB5266015.1"/>
    <property type="molecule type" value="Genomic_DNA"/>
</dbReference>
<dbReference type="SMART" id="SM00347">
    <property type="entry name" value="HTH_MARR"/>
    <property type="match status" value="1"/>
</dbReference>
<feature type="domain" description="HTH marR-type" evidence="4">
    <location>
        <begin position="7"/>
        <end position="136"/>
    </location>
</feature>
<keyword evidence="3" id="KW-0804">Transcription</keyword>
<keyword evidence="1" id="KW-0805">Transcription regulation</keyword>
<dbReference type="SUPFAM" id="SSF46785">
    <property type="entry name" value="Winged helix' DNA-binding domain"/>
    <property type="match status" value="1"/>
</dbReference>
<organism evidence="5 6">
    <name type="scientific">Paenibacillus enshidis</name>
    <dbReference type="NCBI Taxonomy" id="1458439"/>
    <lineage>
        <taxon>Bacteria</taxon>
        <taxon>Bacillati</taxon>
        <taxon>Bacillota</taxon>
        <taxon>Bacilli</taxon>
        <taxon>Bacillales</taxon>
        <taxon>Paenibacillaceae</taxon>
        <taxon>Paenibacillus</taxon>
    </lineage>
</organism>
<evidence type="ECO:0000256" key="2">
    <source>
        <dbReference type="ARBA" id="ARBA00023125"/>
    </source>
</evidence>
<accession>A0ABV5AP92</accession>
<dbReference type="PROSITE" id="PS50995">
    <property type="entry name" value="HTH_MARR_2"/>
    <property type="match status" value="1"/>
</dbReference>
<keyword evidence="2" id="KW-0238">DNA-binding</keyword>